<accession>A0A5C2SQ92</accession>
<protein>
    <submittedName>
        <fullName evidence="2">Uncharacterized protein</fullName>
    </submittedName>
</protein>
<keyword evidence="1" id="KW-1133">Transmembrane helix</keyword>
<organism evidence="2 3">
    <name type="scientific">Lentinus tigrinus ALCF2SS1-6</name>
    <dbReference type="NCBI Taxonomy" id="1328759"/>
    <lineage>
        <taxon>Eukaryota</taxon>
        <taxon>Fungi</taxon>
        <taxon>Dikarya</taxon>
        <taxon>Basidiomycota</taxon>
        <taxon>Agaricomycotina</taxon>
        <taxon>Agaricomycetes</taxon>
        <taxon>Polyporales</taxon>
        <taxon>Polyporaceae</taxon>
        <taxon>Lentinus</taxon>
    </lineage>
</organism>
<keyword evidence="1" id="KW-0812">Transmembrane</keyword>
<evidence type="ECO:0000313" key="2">
    <source>
        <dbReference type="EMBL" id="RPD65810.1"/>
    </source>
</evidence>
<dbReference type="Proteomes" id="UP000313359">
    <property type="component" value="Unassembled WGS sequence"/>
</dbReference>
<gene>
    <name evidence="2" type="ORF">L227DRAFT_121340</name>
</gene>
<dbReference type="AlphaFoldDB" id="A0A5C2SQ92"/>
<reference evidence="2" key="1">
    <citation type="journal article" date="2018" name="Genome Biol. Evol.">
        <title>Genomics and development of Lentinus tigrinus, a white-rot wood-decaying mushroom with dimorphic fruiting bodies.</title>
        <authorList>
            <person name="Wu B."/>
            <person name="Xu Z."/>
            <person name="Knudson A."/>
            <person name="Carlson A."/>
            <person name="Chen N."/>
            <person name="Kovaka S."/>
            <person name="LaButti K."/>
            <person name="Lipzen A."/>
            <person name="Pennachio C."/>
            <person name="Riley R."/>
            <person name="Schakwitz W."/>
            <person name="Umezawa K."/>
            <person name="Ohm R.A."/>
            <person name="Grigoriev I.V."/>
            <person name="Nagy L.G."/>
            <person name="Gibbons J."/>
            <person name="Hibbett D."/>
        </authorList>
    </citation>
    <scope>NUCLEOTIDE SEQUENCE [LARGE SCALE GENOMIC DNA]</scope>
    <source>
        <strain evidence="2">ALCF2SS1-6</strain>
    </source>
</reference>
<dbReference type="EMBL" id="ML122251">
    <property type="protein sequence ID" value="RPD65810.1"/>
    <property type="molecule type" value="Genomic_DNA"/>
</dbReference>
<dbReference type="STRING" id="1328759.A0A5C2SQ92"/>
<keyword evidence="3" id="KW-1185">Reference proteome</keyword>
<dbReference type="OrthoDB" id="2733756at2759"/>
<evidence type="ECO:0000313" key="3">
    <source>
        <dbReference type="Proteomes" id="UP000313359"/>
    </source>
</evidence>
<evidence type="ECO:0000256" key="1">
    <source>
        <dbReference type="SAM" id="Phobius"/>
    </source>
</evidence>
<keyword evidence="1" id="KW-0472">Membrane</keyword>
<sequence>MLQDSHPHFPLSPSPSNLPRIENHWSMSQTFSTAGLLGFAGGDEYLGATQNTHVLGRKLLPSAYNSPGSYAAGKKYNALAKSRVFDGLHPGVSADPAALSPSTDFASGPKYTAAFSGTIISETGPVAKALMDRSKTLPVNVIGGRVTTPSSVTVVELPDAPDSEVHPVAKVHAPVIFPIAASAAAAAACGTIGDWTIATMIVAGMICNGVASSSLKQGDLTFSRPVTTPGAPAGDGYLESGTEFIVLKGPEGAVSSVTRGRFTLRFRDEGSHGRLRLSSTVLTVQCFLQLIFVPQGTILGQFIFLLSMAISWLYNAYVSRQEQAAWERLVLEDLLKAPSMKRHSLGTRTTTAVFLMQVLRPANIEEQLAILLPNNTPVWRFWRQTVAKRLQAEKPNFIGAQLENAPAFSADEAKLLTTLFGDAQAAVDGFAKLSGSKF</sequence>
<feature type="transmembrane region" description="Helical" evidence="1">
    <location>
        <begin position="298"/>
        <end position="318"/>
    </location>
</feature>
<proteinExistence type="predicted"/>
<name>A0A5C2SQ92_9APHY</name>